<evidence type="ECO:0000256" key="9">
    <source>
        <dbReference type="ARBA" id="ARBA00023136"/>
    </source>
</evidence>
<dbReference type="AlphaFoldDB" id="A0A1Y2AK43"/>
<gene>
    <name evidence="16" type="ORF">LY90DRAFT_515258</name>
</gene>
<dbReference type="FunFam" id="3.80.10.10:FF:000400">
    <property type="entry name" value="Nuclear pore complex protein NUP107"/>
    <property type="match status" value="1"/>
</dbReference>
<proteinExistence type="predicted"/>
<comment type="caution">
    <text evidence="16">The sequence shown here is derived from an EMBL/GenBank/DDBJ whole genome shotgun (WGS) entry which is preliminary data.</text>
</comment>
<dbReference type="Proteomes" id="UP000193920">
    <property type="component" value="Unassembled WGS sequence"/>
</dbReference>
<evidence type="ECO:0000256" key="5">
    <source>
        <dbReference type="ARBA" id="ARBA00022692"/>
    </source>
</evidence>
<evidence type="ECO:0000256" key="6">
    <source>
        <dbReference type="ARBA" id="ARBA00022729"/>
    </source>
</evidence>
<evidence type="ECO:0000256" key="7">
    <source>
        <dbReference type="ARBA" id="ARBA00022737"/>
    </source>
</evidence>
<keyword evidence="3" id="KW-1003">Cell membrane</keyword>
<evidence type="ECO:0000256" key="8">
    <source>
        <dbReference type="ARBA" id="ARBA00022989"/>
    </source>
</evidence>
<protein>
    <submittedName>
        <fullName evidence="16">L domain-like protein</fullName>
    </submittedName>
</protein>
<evidence type="ECO:0000256" key="4">
    <source>
        <dbReference type="ARBA" id="ARBA00022614"/>
    </source>
</evidence>
<evidence type="ECO:0000256" key="2">
    <source>
        <dbReference type="ARBA" id="ARBA00004479"/>
    </source>
</evidence>
<comment type="subcellular location">
    <subcellularLocation>
        <location evidence="1">Cell membrane</location>
    </subcellularLocation>
    <subcellularLocation>
        <location evidence="12">Endomembrane system</location>
        <topology evidence="12">Single-pass membrane protein</topology>
    </subcellularLocation>
    <subcellularLocation>
        <location evidence="2">Membrane</location>
        <topology evidence="2">Single-pass type I membrane protein</topology>
    </subcellularLocation>
</comment>
<keyword evidence="17" id="KW-1185">Reference proteome</keyword>
<dbReference type="SUPFAM" id="SSF52058">
    <property type="entry name" value="L domain-like"/>
    <property type="match status" value="1"/>
</dbReference>
<accession>A0A1Y2AK43</accession>
<dbReference type="PANTHER" id="PTHR27004">
    <property type="entry name" value="RECEPTOR-LIKE PROTEIN 12 ISOFORM X1"/>
    <property type="match status" value="1"/>
</dbReference>
<evidence type="ECO:0000256" key="14">
    <source>
        <dbReference type="SAM" id="Phobius"/>
    </source>
</evidence>
<keyword evidence="11" id="KW-0325">Glycoprotein</keyword>
<dbReference type="InterPro" id="IPR032675">
    <property type="entry name" value="LRR_dom_sf"/>
</dbReference>
<feature type="chain" id="PRO_5012056256" evidence="15">
    <location>
        <begin position="19"/>
        <end position="458"/>
    </location>
</feature>
<evidence type="ECO:0000313" key="17">
    <source>
        <dbReference type="Proteomes" id="UP000193920"/>
    </source>
</evidence>
<dbReference type="Gene3D" id="3.80.10.10">
    <property type="entry name" value="Ribonuclease Inhibitor"/>
    <property type="match status" value="1"/>
</dbReference>
<feature type="region of interest" description="Disordered" evidence="13">
    <location>
        <begin position="399"/>
        <end position="458"/>
    </location>
</feature>
<feature type="signal peptide" evidence="15">
    <location>
        <begin position="1"/>
        <end position="18"/>
    </location>
</feature>
<reference evidence="16 17" key="1">
    <citation type="submission" date="2016-08" db="EMBL/GenBank/DDBJ databases">
        <title>A Parts List for Fungal Cellulosomes Revealed by Comparative Genomics.</title>
        <authorList>
            <consortium name="DOE Joint Genome Institute"/>
            <person name="Haitjema C.H."/>
            <person name="Gilmore S.P."/>
            <person name="Henske J.K."/>
            <person name="Solomon K.V."/>
            <person name="De Groot R."/>
            <person name="Kuo A."/>
            <person name="Mondo S.J."/>
            <person name="Salamov A.A."/>
            <person name="Labutti K."/>
            <person name="Zhao Z."/>
            <person name="Chiniquy J."/>
            <person name="Barry K."/>
            <person name="Brewer H.M."/>
            <person name="Purvine S.O."/>
            <person name="Wright A.T."/>
            <person name="Boxma B."/>
            <person name="Van Alen T."/>
            <person name="Hackstein J.H."/>
            <person name="Baker S.E."/>
            <person name="Grigoriev I.V."/>
            <person name="O'Malley M.A."/>
        </authorList>
    </citation>
    <scope>NUCLEOTIDE SEQUENCE [LARGE SCALE GENOMIC DNA]</scope>
    <source>
        <strain evidence="16 17">G1</strain>
    </source>
</reference>
<keyword evidence="9 14" id="KW-0472">Membrane</keyword>
<keyword evidence="6 15" id="KW-0732">Signal</keyword>
<evidence type="ECO:0000313" key="16">
    <source>
        <dbReference type="EMBL" id="ORY22948.1"/>
    </source>
</evidence>
<keyword evidence="5 14" id="KW-0812">Transmembrane</keyword>
<dbReference type="PANTHER" id="PTHR27004:SF203">
    <property type="entry name" value="LEUCINE-RICH REPEAT-CONTAINING N-TERMINAL PLANT-TYPE DOMAIN-CONTAINING PROTEIN"/>
    <property type="match status" value="1"/>
</dbReference>
<evidence type="ECO:0000256" key="13">
    <source>
        <dbReference type="SAM" id="MobiDB-lite"/>
    </source>
</evidence>
<organism evidence="16 17">
    <name type="scientific">Neocallimastix californiae</name>
    <dbReference type="NCBI Taxonomy" id="1754190"/>
    <lineage>
        <taxon>Eukaryota</taxon>
        <taxon>Fungi</taxon>
        <taxon>Fungi incertae sedis</taxon>
        <taxon>Chytridiomycota</taxon>
        <taxon>Chytridiomycota incertae sedis</taxon>
        <taxon>Neocallimastigomycetes</taxon>
        <taxon>Neocallimastigales</taxon>
        <taxon>Neocallimastigaceae</taxon>
        <taxon>Neocallimastix</taxon>
    </lineage>
</organism>
<keyword evidence="10" id="KW-0675">Receptor</keyword>
<dbReference type="GO" id="GO:0012505">
    <property type="term" value="C:endomembrane system"/>
    <property type="evidence" value="ECO:0007669"/>
    <property type="project" value="UniProtKB-SubCell"/>
</dbReference>
<keyword evidence="8 14" id="KW-1133">Transmembrane helix</keyword>
<feature type="compositionally biased region" description="Low complexity" evidence="13">
    <location>
        <begin position="401"/>
        <end position="442"/>
    </location>
</feature>
<keyword evidence="4" id="KW-0433">Leucine-rich repeat</keyword>
<evidence type="ECO:0000256" key="15">
    <source>
        <dbReference type="SAM" id="SignalP"/>
    </source>
</evidence>
<evidence type="ECO:0000256" key="3">
    <source>
        <dbReference type="ARBA" id="ARBA00022475"/>
    </source>
</evidence>
<feature type="region of interest" description="Disordered" evidence="13">
    <location>
        <begin position="284"/>
        <end position="322"/>
    </location>
</feature>
<evidence type="ECO:0000256" key="11">
    <source>
        <dbReference type="ARBA" id="ARBA00023180"/>
    </source>
</evidence>
<evidence type="ECO:0000256" key="1">
    <source>
        <dbReference type="ARBA" id="ARBA00004236"/>
    </source>
</evidence>
<dbReference type="OrthoDB" id="2159191at2759"/>
<evidence type="ECO:0000256" key="10">
    <source>
        <dbReference type="ARBA" id="ARBA00023170"/>
    </source>
</evidence>
<evidence type="ECO:0000256" key="12">
    <source>
        <dbReference type="ARBA" id="ARBA00037847"/>
    </source>
</evidence>
<dbReference type="STRING" id="1754190.A0A1Y2AK43"/>
<sequence>MKISTLFTFFAFFCLTLAKDTPKTTTITVTSATTSSKATAKASKETANSRAKAIESKKVGSDCEILKDVFSGLKATYPWFKDINNCCNKKAEFTCVNNKVEAIKLNSVKLNMTLSEKIGELTNLKQLSLSQTGLTGSIPKSLFKISNLEILELNGNKLDGTINNEFGNLKKLKTLNLNNNNLSGAVPESLFQIKSLENVNLANNKLTGQIPEMKNSLKTCSFSGTSLCTKSKLSCDKSLNVCDVNDKKDTSNKNIITYIIIGAIIVVILLIICCCCCCRSNGSGDKKKNRKLNSKDSLSSLSSSNSSSSSASSSNENKLGKTREVNEYSTFEPLPEITRDEGKIGSDDSLFVKKEKSFVLLEIPESVKNDFVEDLVDANPTLISPFLTLKEDMKTLESKSSKSSLNSSHSSCSSCSCSSSGSSVYSGSSVSSASSASSKSTSLKVPTVAVDKPGQPIN</sequence>
<dbReference type="InterPro" id="IPR001611">
    <property type="entry name" value="Leu-rich_rpt"/>
</dbReference>
<feature type="compositionally biased region" description="Low complexity" evidence="13">
    <location>
        <begin position="295"/>
        <end position="317"/>
    </location>
</feature>
<dbReference type="GO" id="GO:0005886">
    <property type="term" value="C:plasma membrane"/>
    <property type="evidence" value="ECO:0007669"/>
    <property type="project" value="UniProtKB-SubCell"/>
</dbReference>
<feature type="transmembrane region" description="Helical" evidence="14">
    <location>
        <begin position="255"/>
        <end position="278"/>
    </location>
</feature>
<dbReference type="Pfam" id="PF00560">
    <property type="entry name" value="LRR_1"/>
    <property type="match status" value="4"/>
</dbReference>
<dbReference type="EMBL" id="MCOG01000240">
    <property type="protein sequence ID" value="ORY22948.1"/>
    <property type="molecule type" value="Genomic_DNA"/>
</dbReference>
<keyword evidence="7" id="KW-0677">Repeat</keyword>
<name>A0A1Y2AK43_9FUNG</name>